<dbReference type="SUPFAM" id="SSF51735">
    <property type="entry name" value="NAD(P)-binding Rossmann-fold domains"/>
    <property type="match status" value="1"/>
</dbReference>
<dbReference type="Gene3D" id="3.40.50.720">
    <property type="entry name" value="NAD(P)-binding Rossmann-like Domain"/>
    <property type="match status" value="1"/>
</dbReference>
<dbReference type="RefSeq" id="XP_044569175.1">
    <property type="nucleotide sequence ID" value="XM_044706933.1"/>
</dbReference>
<dbReference type="GO" id="GO:0016491">
    <property type="term" value="F:oxidoreductase activity"/>
    <property type="evidence" value="ECO:0007669"/>
    <property type="project" value="UniProtKB-KW"/>
</dbReference>
<gene>
    <name evidence="4" type="ORF">FDP41_000361</name>
</gene>
<evidence type="ECO:0000313" key="5">
    <source>
        <dbReference type="Proteomes" id="UP000444721"/>
    </source>
</evidence>
<dbReference type="PANTHER" id="PTHR43391:SF14">
    <property type="entry name" value="DEHYDROGENASE_REDUCTASE SDR FAMILY PROTEIN 7-LIKE"/>
    <property type="match status" value="1"/>
</dbReference>
<dbReference type="OrthoDB" id="1274115at2759"/>
<dbReference type="VEuPathDB" id="AmoebaDB:NF0005140"/>
<dbReference type="GeneID" id="68107579"/>
<dbReference type="Pfam" id="PF00106">
    <property type="entry name" value="adh_short"/>
    <property type="match status" value="1"/>
</dbReference>
<sequence length="315" mass="34776">MFLTTLVLILPWLLLVLLVVRILGLDDTLYRKLNQKPKTKTSYKNVNIVITGGSAGIGATLAQQYASMGANLVLGARNLSNLESVKEKCLNLGASTCHVFELDVSSEESCKKFIENAVNALKEIHILILNAGIGMKKRFDECENLDQHKKLMDVNFWGAVYPTHYALPHMKLSSRNNVDVIKRPKIAVVSSMSGKFSPPLRTAYVSSKHAVNGFFHSLRIEMKGKIDVTILCPPHVYTDFQANSFGAEKGVIREKSKFITPEQFASIAIDAIEWGVAEELVNTKGRASRILALLPTFLSDKIISETSKASAVVQQ</sequence>
<dbReference type="OMA" id="IDAIEWG"/>
<dbReference type="PANTHER" id="PTHR43391">
    <property type="entry name" value="RETINOL DEHYDROGENASE-RELATED"/>
    <property type="match status" value="1"/>
</dbReference>
<dbReference type="AlphaFoldDB" id="A0A6A5CBN6"/>
<evidence type="ECO:0000256" key="2">
    <source>
        <dbReference type="ARBA" id="ARBA00022857"/>
    </source>
</evidence>
<dbReference type="PRINTS" id="PR00081">
    <property type="entry name" value="GDHRDH"/>
</dbReference>
<dbReference type="VEuPathDB" id="AmoebaDB:NfTy_000610"/>
<protein>
    <submittedName>
        <fullName evidence="4">Uncharacterized protein</fullName>
    </submittedName>
</protein>
<evidence type="ECO:0000256" key="3">
    <source>
        <dbReference type="ARBA" id="ARBA00023002"/>
    </source>
</evidence>
<dbReference type="PROSITE" id="PS00061">
    <property type="entry name" value="ADH_SHORT"/>
    <property type="match status" value="1"/>
</dbReference>
<organism evidence="4 5">
    <name type="scientific">Naegleria fowleri</name>
    <name type="common">Brain eating amoeba</name>
    <dbReference type="NCBI Taxonomy" id="5763"/>
    <lineage>
        <taxon>Eukaryota</taxon>
        <taxon>Discoba</taxon>
        <taxon>Heterolobosea</taxon>
        <taxon>Tetramitia</taxon>
        <taxon>Eutetramitia</taxon>
        <taxon>Vahlkampfiidae</taxon>
        <taxon>Naegleria</taxon>
    </lineage>
</organism>
<keyword evidence="3" id="KW-0560">Oxidoreductase</keyword>
<reference evidence="4 5" key="1">
    <citation type="journal article" date="2019" name="Sci. Rep.">
        <title>Nanopore sequencing improves the draft genome of the human pathogenic amoeba Naegleria fowleri.</title>
        <authorList>
            <person name="Liechti N."/>
            <person name="Schurch N."/>
            <person name="Bruggmann R."/>
            <person name="Wittwer M."/>
        </authorList>
    </citation>
    <scope>NUCLEOTIDE SEQUENCE [LARGE SCALE GENOMIC DNA]</scope>
    <source>
        <strain evidence="4 5">ATCC 30894</strain>
    </source>
</reference>
<dbReference type="VEuPathDB" id="AmoebaDB:FDP41_000361"/>
<dbReference type="NCBIfam" id="NF004825">
    <property type="entry name" value="PRK06181.1"/>
    <property type="match status" value="1"/>
</dbReference>
<accession>A0A6A5CBN6</accession>
<keyword evidence="5" id="KW-1185">Reference proteome</keyword>
<evidence type="ECO:0000256" key="1">
    <source>
        <dbReference type="ARBA" id="ARBA00006484"/>
    </source>
</evidence>
<evidence type="ECO:0000313" key="4">
    <source>
        <dbReference type="EMBL" id="KAF0984462.1"/>
    </source>
</evidence>
<dbReference type="Proteomes" id="UP000444721">
    <property type="component" value="Unassembled WGS sequence"/>
</dbReference>
<proteinExistence type="inferred from homology"/>
<comment type="caution">
    <text evidence="4">The sequence shown here is derived from an EMBL/GenBank/DDBJ whole genome shotgun (WGS) entry which is preliminary data.</text>
</comment>
<dbReference type="InterPro" id="IPR020904">
    <property type="entry name" value="Sc_DH/Rdtase_CS"/>
</dbReference>
<dbReference type="InterPro" id="IPR002347">
    <property type="entry name" value="SDR_fam"/>
</dbReference>
<dbReference type="GO" id="GO:0005829">
    <property type="term" value="C:cytosol"/>
    <property type="evidence" value="ECO:0007669"/>
    <property type="project" value="TreeGrafter"/>
</dbReference>
<name>A0A6A5CBN6_NAEFO</name>
<keyword evidence="2" id="KW-0521">NADP</keyword>
<comment type="similarity">
    <text evidence="1">Belongs to the short-chain dehydrogenases/reductases (SDR) family.</text>
</comment>
<dbReference type="EMBL" id="VFQX01000002">
    <property type="protein sequence ID" value="KAF0984462.1"/>
    <property type="molecule type" value="Genomic_DNA"/>
</dbReference>
<dbReference type="InterPro" id="IPR036291">
    <property type="entry name" value="NAD(P)-bd_dom_sf"/>
</dbReference>